<organism evidence="2 3">
    <name type="scientific">Nocardiopsis endophytica</name>
    <dbReference type="NCBI Taxonomy" id="3018445"/>
    <lineage>
        <taxon>Bacteria</taxon>
        <taxon>Bacillati</taxon>
        <taxon>Actinomycetota</taxon>
        <taxon>Actinomycetes</taxon>
        <taxon>Streptosporangiales</taxon>
        <taxon>Nocardiopsidaceae</taxon>
        <taxon>Nocardiopsis</taxon>
    </lineage>
</organism>
<dbReference type="Gene3D" id="3.40.50.300">
    <property type="entry name" value="P-loop containing nucleotide triphosphate hydrolases"/>
    <property type="match status" value="1"/>
</dbReference>
<dbReference type="Proteomes" id="UP001527866">
    <property type="component" value="Unassembled WGS sequence"/>
</dbReference>
<dbReference type="GO" id="GO:0005524">
    <property type="term" value="F:ATP binding"/>
    <property type="evidence" value="ECO:0007669"/>
    <property type="project" value="UniProtKB-KW"/>
</dbReference>
<keyword evidence="3" id="KW-1185">Reference proteome</keyword>
<protein>
    <submittedName>
        <fullName evidence="2">ATP-binding protein</fullName>
    </submittedName>
</protein>
<dbReference type="PANTHER" id="PTHR40396">
    <property type="entry name" value="ATPASE-LIKE PROTEIN"/>
    <property type="match status" value="1"/>
</dbReference>
<comment type="caution">
    <text evidence="2">The sequence shown here is derived from an EMBL/GenBank/DDBJ whole genome shotgun (WGS) entry which is preliminary data.</text>
</comment>
<evidence type="ECO:0000313" key="3">
    <source>
        <dbReference type="Proteomes" id="UP001527866"/>
    </source>
</evidence>
<dbReference type="EMBL" id="JAQFWQ010000002">
    <property type="protein sequence ID" value="MDA2809208.1"/>
    <property type="molecule type" value="Genomic_DNA"/>
</dbReference>
<reference evidence="2 3" key="1">
    <citation type="submission" date="2023-01" db="EMBL/GenBank/DDBJ databases">
        <title>Draft genome sequence of Nocardiopsis sp. RSe5-2 isolated from halophytes.</title>
        <authorList>
            <person name="Duangmal K."/>
            <person name="Chantavorakit T."/>
        </authorList>
    </citation>
    <scope>NUCLEOTIDE SEQUENCE [LARGE SCALE GENOMIC DNA]</scope>
    <source>
        <strain evidence="2 3">RSe5-2</strain>
    </source>
</reference>
<sequence length="460" mass="51895">MLLRFRVANHRSIRDEQELSLVAVPKRGEPKDKGEGAPPTVRVAGIYGANASGKSSVLDALRWMQYAVRTSHTEWKPAARVHRFPFLLDDSSKERPSFYEVDFIHEGVRHNYGFEITEDGVVGEWLFVYPKGRAQRLFERFGHEEDDYRFGRALTGEVRRIRRMTRNNALYLSVAASNDHTRLLGVYRAIVEGMNYASHQESDEALRLRAASELLKSGESSSIFNRLVRVADLGVVRVDIEKKAVSDEEFNTFVKVVRVFDPEEDLVKEGSEVLSRMREGIESQIVLVHSAEGGDRRLDLDQESAGTRVWLSLIVQVLNVVLRGGVFLVDEIDSSMHPVLSSTLIKMFKDPEINPKGAQLVFASHDTTLLGSLLRDDLLRRDEVWFTEKDRSGATSLYSLADFRPRGTENAERGYLQGRYGAVPFVDFDDIRSVFIELHRGVDGASPEGEEGPLPEQAEA</sequence>
<name>A0ABT4TWY6_9ACTN</name>
<dbReference type="RefSeq" id="WP_270683123.1">
    <property type="nucleotide sequence ID" value="NZ_JAQFWQ010000002.1"/>
</dbReference>
<keyword evidence="2" id="KW-0067">ATP-binding</keyword>
<evidence type="ECO:0000313" key="2">
    <source>
        <dbReference type="EMBL" id="MDA2809208.1"/>
    </source>
</evidence>
<gene>
    <name evidence="2" type="ORF">O4J56_01040</name>
</gene>
<dbReference type="InterPro" id="IPR003959">
    <property type="entry name" value="ATPase_AAA_core"/>
</dbReference>
<evidence type="ECO:0000259" key="1">
    <source>
        <dbReference type="Pfam" id="PF13304"/>
    </source>
</evidence>
<dbReference type="InterPro" id="IPR027417">
    <property type="entry name" value="P-loop_NTPase"/>
</dbReference>
<proteinExistence type="predicted"/>
<dbReference type="PANTHER" id="PTHR40396:SF1">
    <property type="entry name" value="ATPASE AAA-TYPE CORE DOMAIN-CONTAINING PROTEIN"/>
    <property type="match status" value="1"/>
</dbReference>
<accession>A0ABT4TWY6</accession>
<dbReference type="SUPFAM" id="SSF52540">
    <property type="entry name" value="P-loop containing nucleoside triphosphate hydrolases"/>
    <property type="match status" value="1"/>
</dbReference>
<keyword evidence="2" id="KW-0547">Nucleotide-binding</keyword>
<dbReference type="Pfam" id="PF13304">
    <property type="entry name" value="AAA_21"/>
    <property type="match status" value="1"/>
</dbReference>
<feature type="domain" description="ATPase AAA-type core" evidence="1">
    <location>
        <begin position="43"/>
        <end position="370"/>
    </location>
</feature>